<evidence type="ECO:0000313" key="2">
    <source>
        <dbReference type="Proteomes" id="UP001458880"/>
    </source>
</evidence>
<sequence>MKRINTKFGSSLVVELDGECEAFLPKRFSALTEAETQELIGCSLVLDGECEAFLPKRFSALTEAETQEEYQLSFLLICVSTLLRRIREMDNLIKLVGELFKSSRTITEFNELLILNDTNINIVENDITNSVTLGVKRKLESKLCILKYYNCKIKDKIKQLERGTVTDGQLQSTSSPQPQQVIWDDIKSAFNSRIQSGVIINLHHTDPVLFMADCLNILQNKIEKACKQFTSVKVNIILCCVYIKDSINETKKDYKYFCTSNYIVTVTSLFHEIYENMVSSILLKMSEYQERGSGWALNKIVHLAVNINKFNPLKGNGKK</sequence>
<dbReference type="PANTHER" id="PTHR31511">
    <property type="entry name" value="PROTEIN CBG23764"/>
    <property type="match status" value="1"/>
</dbReference>
<organism evidence="1 2">
    <name type="scientific">Popillia japonica</name>
    <name type="common">Japanese beetle</name>
    <dbReference type="NCBI Taxonomy" id="7064"/>
    <lineage>
        <taxon>Eukaryota</taxon>
        <taxon>Metazoa</taxon>
        <taxon>Ecdysozoa</taxon>
        <taxon>Arthropoda</taxon>
        <taxon>Hexapoda</taxon>
        <taxon>Insecta</taxon>
        <taxon>Pterygota</taxon>
        <taxon>Neoptera</taxon>
        <taxon>Endopterygota</taxon>
        <taxon>Coleoptera</taxon>
        <taxon>Polyphaga</taxon>
        <taxon>Scarabaeiformia</taxon>
        <taxon>Scarabaeidae</taxon>
        <taxon>Rutelinae</taxon>
        <taxon>Popillia</taxon>
    </lineage>
</organism>
<dbReference type="AlphaFoldDB" id="A0AAW1MIE1"/>
<name>A0AAW1MIE1_POPJA</name>
<evidence type="ECO:0000313" key="1">
    <source>
        <dbReference type="EMBL" id="KAK9745422.1"/>
    </source>
</evidence>
<reference evidence="1 2" key="1">
    <citation type="journal article" date="2024" name="BMC Genomics">
        <title>De novo assembly and annotation of Popillia japonica's genome with initial clues to its potential as an invasive pest.</title>
        <authorList>
            <person name="Cucini C."/>
            <person name="Boschi S."/>
            <person name="Funari R."/>
            <person name="Cardaioli E."/>
            <person name="Iannotti N."/>
            <person name="Marturano G."/>
            <person name="Paoli F."/>
            <person name="Bruttini M."/>
            <person name="Carapelli A."/>
            <person name="Frati F."/>
            <person name="Nardi F."/>
        </authorList>
    </citation>
    <scope>NUCLEOTIDE SEQUENCE [LARGE SCALE GENOMIC DNA]</scope>
    <source>
        <strain evidence="1">DMR45628</strain>
    </source>
</reference>
<comment type="caution">
    <text evidence="1">The sequence shown here is derived from an EMBL/GenBank/DDBJ whole genome shotgun (WGS) entry which is preliminary data.</text>
</comment>
<keyword evidence="2" id="KW-1185">Reference proteome</keyword>
<dbReference type="EMBL" id="JASPKY010000049">
    <property type="protein sequence ID" value="KAK9745422.1"/>
    <property type="molecule type" value="Genomic_DNA"/>
</dbReference>
<accession>A0AAW1MIE1</accession>
<dbReference type="Proteomes" id="UP001458880">
    <property type="component" value="Unassembled WGS sequence"/>
</dbReference>
<proteinExistence type="predicted"/>
<gene>
    <name evidence="1" type="ORF">QE152_g6932</name>
</gene>
<protein>
    <submittedName>
        <fullName evidence="1">Uncharacterized protein</fullName>
    </submittedName>
</protein>
<dbReference type="PANTHER" id="PTHR31511:SF12">
    <property type="entry name" value="RHO TERMINATION FACTOR N-TERMINAL DOMAIN-CONTAINING PROTEIN"/>
    <property type="match status" value="1"/>
</dbReference>